<accession>A0ABP0WQW1</accession>
<dbReference type="EMBL" id="OZ020097">
    <property type="protein sequence ID" value="CAK9269243.1"/>
    <property type="molecule type" value="Genomic_DNA"/>
</dbReference>
<reference evidence="7 8" key="1">
    <citation type="submission" date="2024-02" db="EMBL/GenBank/DDBJ databases">
        <authorList>
            <consortium name="ELIXIR-Norway"/>
            <consortium name="Elixir Norway"/>
        </authorList>
    </citation>
    <scope>NUCLEOTIDE SEQUENCE [LARGE SCALE GENOMIC DNA]</scope>
</reference>
<sequence length="1120" mass="123033">MALPNPMNPSPRRGEQEEEASAAAAGGDKPPAAAAAAAASPQRVSSSKKSLERLLADLLIAMGATIAAASHATPVLSSLYSLASLLWVVPIPAPKEDNMEAGASSSHTQLDVVKEVAATCRRQASEAATIEGGDVYEATKSALYEGSLFTTLAKLLLHQVAPDWLACFPSGAPRWLFDEFFLQAPVTEALFELAPSLSSDHLRVEDTEDELDGSAVVLLEMCLIEKEGVKEMALAFGRHSQALRLAEGKQTQGWSNNRRKIGQATWLQMDNQIAQLLASVPDRAGFKAASSLQSPSFFQLIVKQLVAAIEEHQEEMRLQSMTLEEASADGLYTFSGEVIVKLCRRGHADVVASVLVPKLFQQVLHNFGNFGREVSEGEKDTPHLTWESIKHISERSYWAAVTVAIKDSHAMEKWVEALLRDMADKPIDDLQAYCILLTLFSDLLSQHIMIRMVFIEKCLFSKILPTRCLKWVLDFAVLQSPPSTVDMQNTSKKREKHLEVDVVQRLAHVWSSNKFIRSAPILKQAYLTAAVGMCVRAMDKEDMEHCDNLMKSLLEGVSYRLESPLPQVRQMAKRVALAFSLVLNPANPLFLDDGDEIGDLDDWDGLHLIANPSQTSEPLEQPGVAAITSTDVDKHERRRQIRERRERMALEEDDPDAVVNLGEDSFNNSAWLDEHGGDGTGSDSGSEEGSPLRPYDMSDDDSELERRKLPLHLSDCITSLRKGDDPNAVENALQVAEQLVRAMPEELDNAAADLSSALVHVRRSTVEGEEDTVEDKRHGALVALLASSPLASVGVLTRELYSPHVDVSQRLLILDVMADGARELAGTRDQSSGTRGQFQQRGLVTELLGASHHNAWYEPGHQQNLKGSGPWVEVPALMPGTSMVSWAHRYERELPARKGDHKLGKVTRKWAPRSMQLRKERWQQQMGTGSAQAGLEAGKNRFAPVAMAFMLPIMLDHDKKTHGVDLLGPDFIVLGKLVHTLGVFMECLLLQPEAAVLGVALLDLLRSRGISKHEEAYVRRAALYAASQVIQALHPSQVASAVAGGDETIAKGLDWIREWALGIAENDVDSETSTMAIACIEMHSEMVLQAMRAIQSLPSKRQSQISIHTESSQGPLIFPF</sequence>
<evidence type="ECO:0000256" key="1">
    <source>
        <dbReference type="ARBA" id="ARBA00004496"/>
    </source>
</evidence>
<dbReference type="Pfam" id="PF10193">
    <property type="entry name" value="Telomere_reg-2"/>
    <property type="match status" value="1"/>
</dbReference>
<evidence type="ECO:0000313" key="8">
    <source>
        <dbReference type="Proteomes" id="UP001497444"/>
    </source>
</evidence>
<evidence type="ECO:0000256" key="4">
    <source>
        <dbReference type="SAM" id="MobiDB-lite"/>
    </source>
</evidence>
<keyword evidence="3" id="KW-0963">Cytoplasm</keyword>
<protein>
    <recommendedName>
        <fullName evidence="9">Telomere length regulation protein conserved domain-containing protein</fullName>
    </recommendedName>
</protein>
<feature type="compositionally biased region" description="Low complexity" evidence="4">
    <location>
        <begin position="21"/>
        <end position="40"/>
    </location>
</feature>
<evidence type="ECO:0008006" key="9">
    <source>
        <dbReference type="Google" id="ProtNLM"/>
    </source>
</evidence>
<feature type="region of interest" description="Disordered" evidence="4">
    <location>
        <begin position="612"/>
        <end position="703"/>
    </location>
</feature>
<dbReference type="InterPro" id="IPR019337">
    <property type="entry name" value="Telomere_length_regulation_dom"/>
</dbReference>
<feature type="domain" description="TELO2 ARM repeat" evidence="6">
    <location>
        <begin position="348"/>
        <end position="601"/>
    </location>
</feature>
<evidence type="ECO:0000256" key="3">
    <source>
        <dbReference type="ARBA" id="ARBA00022490"/>
    </source>
</evidence>
<dbReference type="InterPro" id="IPR038528">
    <property type="entry name" value="TEL2_C_sf"/>
</dbReference>
<name>A0ABP0WQW1_9BRYO</name>
<dbReference type="InterPro" id="IPR051970">
    <property type="entry name" value="TEL2_Regulation"/>
</dbReference>
<comment type="similarity">
    <text evidence="2">Belongs to the TEL2 family.</text>
</comment>
<dbReference type="InterPro" id="IPR057348">
    <property type="entry name" value="TELO2_ARM"/>
</dbReference>
<dbReference type="Gene3D" id="1.25.40.720">
    <property type="entry name" value="Telomere length regulation protein 2, C-terminal domain"/>
    <property type="match status" value="1"/>
</dbReference>
<feature type="region of interest" description="Disordered" evidence="4">
    <location>
        <begin position="1"/>
        <end position="44"/>
    </location>
</feature>
<evidence type="ECO:0000256" key="2">
    <source>
        <dbReference type="ARBA" id="ARBA00006133"/>
    </source>
</evidence>
<gene>
    <name evidence="7" type="ORF">CSSPJE1EN1_LOCUS14721</name>
</gene>
<proteinExistence type="inferred from homology"/>
<dbReference type="PANTHER" id="PTHR15830:SF10">
    <property type="entry name" value="TELOMERE LENGTH REGULATION PROTEIN TEL2 HOMOLOG"/>
    <property type="match status" value="1"/>
</dbReference>
<dbReference type="Proteomes" id="UP001497444">
    <property type="component" value="Chromosome 2"/>
</dbReference>
<organism evidence="7 8">
    <name type="scientific">Sphagnum jensenii</name>
    <dbReference type="NCBI Taxonomy" id="128206"/>
    <lineage>
        <taxon>Eukaryota</taxon>
        <taxon>Viridiplantae</taxon>
        <taxon>Streptophyta</taxon>
        <taxon>Embryophyta</taxon>
        <taxon>Bryophyta</taxon>
        <taxon>Sphagnophytina</taxon>
        <taxon>Sphagnopsida</taxon>
        <taxon>Sphagnales</taxon>
        <taxon>Sphagnaceae</taxon>
        <taxon>Sphagnum</taxon>
    </lineage>
</organism>
<evidence type="ECO:0000259" key="5">
    <source>
        <dbReference type="Pfam" id="PF10193"/>
    </source>
</evidence>
<feature type="domain" description="Telomere length regulation protein conserved" evidence="5">
    <location>
        <begin position="710"/>
        <end position="821"/>
    </location>
</feature>
<evidence type="ECO:0000313" key="7">
    <source>
        <dbReference type="EMBL" id="CAK9269243.1"/>
    </source>
</evidence>
<dbReference type="PANTHER" id="PTHR15830">
    <property type="entry name" value="TELOMERE LENGTH REGULATION PROTEIN TEL2 FAMILY MEMBER"/>
    <property type="match status" value="1"/>
</dbReference>
<evidence type="ECO:0000259" key="6">
    <source>
        <dbReference type="Pfam" id="PF25320"/>
    </source>
</evidence>
<comment type="subcellular location">
    <subcellularLocation>
        <location evidence="1">Cytoplasm</location>
    </subcellularLocation>
</comment>
<keyword evidence="8" id="KW-1185">Reference proteome</keyword>
<dbReference type="Pfam" id="PF25320">
    <property type="entry name" value="TELO2_ARM"/>
    <property type="match status" value="1"/>
</dbReference>